<keyword evidence="1" id="KW-0812">Transmembrane</keyword>
<dbReference type="EMBL" id="JADEWL010000001">
    <property type="protein sequence ID" value="MBE9211206.1"/>
    <property type="molecule type" value="Genomic_DNA"/>
</dbReference>
<proteinExistence type="predicted"/>
<evidence type="ECO:0000313" key="2">
    <source>
        <dbReference type="EMBL" id="MBE9211206.1"/>
    </source>
</evidence>
<comment type="caution">
    <text evidence="2">The sequence shown here is derived from an EMBL/GenBank/DDBJ whole genome shotgun (WGS) entry which is preliminary data.</text>
</comment>
<feature type="transmembrane region" description="Helical" evidence="1">
    <location>
        <begin position="69"/>
        <end position="92"/>
    </location>
</feature>
<dbReference type="Proteomes" id="UP000620559">
    <property type="component" value="Unassembled WGS sequence"/>
</dbReference>
<keyword evidence="1" id="KW-1133">Transmembrane helix</keyword>
<feature type="transmembrane region" description="Helical" evidence="1">
    <location>
        <begin position="7"/>
        <end position="26"/>
    </location>
</feature>
<keyword evidence="3" id="KW-1185">Reference proteome</keyword>
<evidence type="ECO:0000256" key="1">
    <source>
        <dbReference type="SAM" id="Phobius"/>
    </source>
</evidence>
<feature type="transmembrane region" description="Helical" evidence="1">
    <location>
        <begin position="46"/>
        <end position="64"/>
    </location>
</feature>
<sequence>MYNKSNQILLLILLIISVVITAFHYTDNFINFPSYPDPEWITPQSIYQSWLILTILGIIGYVLYLNNILWLACVCLSIYSLTGISSPGHYFFQTTETFSFKMHTLIWLDFIAGSLILGFTIWSIGMKYKENYSQK</sequence>
<dbReference type="RefSeq" id="WP_193915674.1">
    <property type="nucleotide sequence ID" value="NZ_JADEWL010000001.1"/>
</dbReference>
<organism evidence="2 3">
    <name type="scientific">Plectonema cf. radiosum LEGE 06105</name>
    <dbReference type="NCBI Taxonomy" id="945769"/>
    <lineage>
        <taxon>Bacteria</taxon>
        <taxon>Bacillati</taxon>
        <taxon>Cyanobacteriota</taxon>
        <taxon>Cyanophyceae</taxon>
        <taxon>Oscillatoriophycideae</taxon>
        <taxon>Oscillatoriales</taxon>
        <taxon>Microcoleaceae</taxon>
        <taxon>Plectonema</taxon>
    </lineage>
</organism>
<protein>
    <submittedName>
        <fullName evidence="2">Uncharacterized protein</fullName>
    </submittedName>
</protein>
<reference evidence="2" key="1">
    <citation type="submission" date="2020-10" db="EMBL/GenBank/DDBJ databases">
        <authorList>
            <person name="Castelo-Branco R."/>
            <person name="Eusebio N."/>
            <person name="Adriana R."/>
            <person name="Vieira A."/>
            <person name="Brugerolle De Fraissinette N."/>
            <person name="Rezende De Castro R."/>
            <person name="Schneider M.P."/>
            <person name="Vasconcelos V."/>
            <person name="Leao P.N."/>
        </authorList>
    </citation>
    <scope>NUCLEOTIDE SEQUENCE</scope>
    <source>
        <strain evidence="2">LEGE 06105</strain>
    </source>
</reference>
<name>A0A8J7EW75_9CYAN</name>
<dbReference type="AlphaFoldDB" id="A0A8J7EW75"/>
<gene>
    <name evidence="2" type="ORF">IQ247_00480</name>
</gene>
<accession>A0A8J7EW75</accession>
<feature type="transmembrane region" description="Helical" evidence="1">
    <location>
        <begin position="104"/>
        <end position="125"/>
    </location>
</feature>
<evidence type="ECO:0000313" key="3">
    <source>
        <dbReference type="Proteomes" id="UP000620559"/>
    </source>
</evidence>
<keyword evidence="1" id="KW-0472">Membrane</keyword>